<comment type="catalytic activity">
    <reaction evidence="1 10">
        <text>Transfers a segment of a (1-&gt;4)-alpha-D-glucan to a new position in an acceptor, which may be glucose or a (1-&gt;4)-alpha-D-glucan.</text>
        <dbReference type="EC" id="2.4.1.25"/>
    </reaction>
</comment>
<dbReference type="InterPro" id="IPR017853">
    <property type="entry name" value="GH"/>
</dbReference>
<evidence type="ECO:0000256" key="2">
    <source>
        <dbReference type="ARBA" id="ARBA00005684"/>
    </source>
</evidence>
<dbReference type="NCBIfam" id="TIGR00217">
    <property type="entry name" value="malQ"/>
    <property type="match status" value="1"/>
</dbReference>
<reference evidence="12" key="1">
    <citation type="submission" date="2014-08" db="EMBL/GenBank/DDBJ databases">
        <authorList>
            <person name="Falentin Helene"/>
        </authorList>
    </citation>
    <scope>NUCLEOTIDE SEQUENCE</scope>
</reference>
<dbReference type="InterPro" id="IPR003385">
    <property type="entry name" value="Glyco_hydro_77"/>
</dbReference>
<dbReference type="GeneID" id="61221294"/>
<evidence type="ECO:0000313" key="12">
    <source>
        <dbReference type="EMBL" id="CEP26494.1"/>
    </source>
</evidence>
<feature type="region of interest" description="Disordered" evidence="11">
    <location>
        <begin position="1"/>
        <end position="31"/>
    </location>
</feature>
<dbReference type="Gene3D" id="3.20.20.80">
    <property type="entry name" value="Glycosidases"/>
    <property type="match status" value="1"/>
</dbReference>
<organism evidence="12">
    <name type="scientific">Propionibacterium freudenreichii subsp. freudenreichii</name>
    <dbReference type="NCBI Taxonomy" id="66712"/>
    <lineage>
        <taxon>Bacteria</taxon>
        <taxon>Bacillati</taxon>
        <taxon>Actinomycetota</taxon>
        <taxon>Actinomycetes</taxon>
        <taxon>Propionibacteriales</taxon>
        <taxon>Propionibacteriaceae</taxon>
        <taxon>Propionibacterium</taxon>
    </lineage>
</organism>
<dbReference type="SUPFAM" id="SSF51445">
    <property type="entry name" value="(Trans)glycosidases"/>
    <property type="match status" value="1"/>
</dbReference>
<dbReference type="RefSeq" id="WP_036943444.1">
    <property type="nucleotide sequence ID" value="NZ_HG975511.1"/>
</dbReference>
<evidence type="ECO:0000256" key="10">
    <source>
        <dbReference type="RuleBase" id="RU361207"/>
    </source>
</evidence>
<accession>A0A068VVG7</accession>
<dbReference type="AlphaFoldDB" id="A0A068VVG7"/>
<feature type="compositionally biased region" description="Basic and acidic residues" evidence="11">
    <location>
        <begin position="20"/>
        <end position="31"/>
    </location>
</feature>
<keyword evidence="5 10" id="KW-0328">Glycosyltransferase</keyword>
<dbReference type="Pfam" id="PF02446">
    <property type="entry name" value="Glyco_hydro_77"/>
    <property type="match status" value="1"/>
</dbReference>
<evidence type="ECO:0000256" key="4">
    <source>
        <dbReference type="ARBA" id="ARBA00020295"/>
    </source>
</evidence>
<protein>
    <recommendedName>
        <fullName evidence="4 10">4-alpha-glucanotransferase</fullName>
        <ecNumber evidence="3 10">2.4.1.25</ecNumber>
    </recommendedName>
    <alternativeName>
        <fullName evidence="8 10">Amylomaltase</fullName>
    </alternativeName>
    <alternativeName>
        <fullName evidence="9 10">Disproportionating enzyme</fullName>
    </alternativeName>
</protein>
<proteinExistence type="inferred from homology"/>
<dbReference type="GO" id="GO:0004134">
    <property type="term" value="F:4-alpha-glucanotransferase activity"/>
    <property type="evidence" value="ECO:0007669"/>
    <property type="project" value="UniProtKB-EC"/>
</dbReference>
<evidence type="ECO:0000256" key="8">
    <source>
        <dbReference type="ARBA" id="ARBA00031423"/>
    </source>
</evidence>
<sequence>MSTHRKPGTPASPDGARGQQPDHPRFIRPAPDDPVQRAALLRRLVPLGVNGTYIDATGREVRVPTATLELVSAAFEDSLPRGIGPALVCTPGRYHPELFGTLVPEDGGPVQAHGVVNTPGYHVLYTVRGVRRLVIATPEHLREPQRSWGWQVQLYAARSRDSWGIGDFRDLGQICRIAAQQGAQCVQVSPVHAIAPVSHPKDSPYSPASRHFLNLLHIAPGFAPGAERVNLSDLSARGRALNDERLIDRTAVWALKREALERIWQAVRDEPNIEFREFRRHRGRALTRFATWSAIAEDLDSPDWPDWPTELHNPEGVDVARYAHEHADRVNFFSWCQWVADWQYGRACTEGVDVIADLAVGFDRGSEDAWAFHGQLCFDFEIGAPPDEHNQDGQRWGLPPFSPQMEERTDFAAFRDMVARGLAHTHALRIDHVMQLWRLFWIPRDADPADGAYVHYPVHALLAILRLEAMRTNAWIVGEDMGTVAPGMRETMHGIGMLSNCSAVRTPIADFPELALGTSSTHDQVTIAGLLTGADAAELRRIGKRSDWAQIERSRRKLAEMAHIDPAKPAHRISNADIHAAVVARYRLLAQSPSRVVLASLDDAAAVRERPNVPGTIDEYPNWRLALPEPIDTLLNAPLARDVVAVMRETR</sequence>
<dbReference type="PANTHER" id="PTHR32438:SF5">
    <property type="entry name" value="4-ALPHA-GLUCANOTRANSFERASE DPE1, CHLOROPLASTIC_AMYLOPLASTIC"/>
    <property type="match status" value="1"/>
</dbReference>
<evidence type="ECO:0000256" key="9">
    <source>
        <dbReference type="ARBA" id="ARBA00031501"/>
    </source>
</evidence>
<evidence type="ECO:0000256" key="6">
    <source>
        <dbReference type="ARBA" id="ARBA00022679"/>
    </source>
</evidence>
<evidence type="ECO:0000256" key="11">
    <source>
        <dbReference type="SAM" id="MobiDB-lite"/>
    </source>
</evidence>
<dbReference type="EMBL" id="LM676413">
    <property type="protein sequence ID" value="CEP26494.1"/>
    <property type="molecule type" value="Genomic_DNA"/>
</dbReference>
<gene>
    <name evidence="12" type="primary">malQ2</name>
    <name evidence="12" type="ORF">PFCIRM138_07860</name>
</gene>
<evidence type="ECO:0000256" key="7">
    <source>
        <dbReference type="ARBA" id="ARBA00023277"/>
    </source>
</evidence>
<comment type="similarity">
    <text evidence="2 10">Belongs to the disproportionating enzyme family.</text>
</comment>
<evidence type="ECO:0000256" key="3">
    <source>
        <dbReference type="ARBA" id="ARBA00012560"/>
    </source>
</evidence>
<name>A0A068VVG7_PROFF</name>
<keyword evidence="6 10" id="KW-0808">Transferase</keyword>
<evidence type="ECO:0000256" key="1">
    <source>
        <dbReference type="ARBA" id="ARBA00000439"/>
    </source>
</evidence>
<dbReference type="PANTHER" id="PTHR32438">
    <property type="entry name" value="4-ALPHA-GLUCANOTRANSFERASE DPE1, CHLOROPLASTIC/AMYLOPLASTIC"/>
    <property type="match status" value="1"/>
</dbReference>
<evidence type="ECO:0000256" key="5">
    <source>
        <dbReference type="ARBA" id="ARBA00022676"/>
    </source>
</evidence>
<dbReference type="EC" id="2.4.1.25" evidence="3 10"/>
<keyword evidence="7 10" id="KW-0119">Carbohydrate metabolism</keyword>
<dbReference type="GO" id="GO:0005975">
    <property type="term" value="P:carbohydrate metabolic process"/>
    <property type="evidence" value="ECO:0007669"/>
    <property type="project" value="InterPro"/>
</dbReference>